<accession>A0A1S2QP86</accession>
<dbReference type="Pfam" id="PF00293">
    <property type="entry name" value="NUDIX"/>
    <property type="match status" value="1"/>
</dbReference>
<dbReference type="PANTHER" id="PTHR11839">
    <property type="entry name" value="UDP/ADP-SUGAR PYROPHOSPHATASE"/>
    <property type="match status" value="1"/>
</dbReference>
<name>A0A1S2QP86_9ACTN</name>
<keyword evidence="5" id="KW-1185">Reference proteome</keyword>
<dbReference type="InterPro" id="IPR015797">
    <property type="entry name" value="NUDIX_hydrolase-like_dom_sf"/>
</dbReference>
<gene>
    <name evidence="4" type="ORF">BIV23_04100</name>
</gene>
<dbReference type="OrthoDB" id="9806150at2"/>
<dbReference type="Gene3D" id="3.90.79.10">
    <property type="entry name" value="Nucleoside Triphosphate Pyrophosphohydrolase"/>
    <property type="match status" value="1"/>
</dbReference>
<protein>
    <recommendedName>
        <fullName evidence="3">Nudix hydrolase domain-containing protein</fullName>
    </recommendedName>
</protein>
<evidence type="ECO:0000313" key="4">
    <source>
        <dbReference type="EMBL" id="OIK07266.1"/>
    </source>
</evidence>
<comment type="cofactor">
    <cofactor evidence="1">
        <name>Mg(2+)</name>
        <dbReference type="ChEBI" id="CHEBI:18420"/>
    </cofactor>
</comment>
<dbReference type="AlphaFoldDB" id="A0A1S2QP86"/>
<dbReference type="PANTHER" id="PTHR11839:SF18">
    <property type="entry name" value="NUDIX HYDROLASE DOMAIN-CONTAINING PROTEIN"/>
    <property type="match status" value="1"/>
</dbReference>
<dbReference type="InterPro" id="IPR000086">
    <property type="entry name" value="NUDIX_hydrolase_dom"/>
</dbReference>
<sequence length="184" mass="19932">MDIEAPRTHSHQAYTDADGGRWCEVYLDTYRLPSGAETVRHRVRVGGGRTGVVVLARRGEDILLVRQWRPTTGRWAWELPRGFGETDPLSDALRELVEETGLVGSAAAAVAYLDVDSGLLESEVAVVEVSVQGDARLRPGAVGDGEIAAARWWSPREIAQAIRAGELRDGFTLAALGASRAVRD</sequence>
<comment type="caution">
    <text evidence="4">The sequence shown here is derived from an EMBL/GenBank/DDBJ whole genome shotgun (WGS) entry which is preliminary data.</text>
</comment>
<dbReference type="GO" id="GO:0016787">
    <property type="term" value="F:hydrolase activity"/>
    <property type="evidence" value="ECO:0007669"/>
    <property type="project" value="UniProtKB-KW"/>
</dbReference>
<organism evidence="4 5">
    <name type="scientific">Streptomyces monashensis</name>
    <dbReference type="NCBI Taxonomy" id="1678012"/>
    <lineage>
        <taxon>Bacteria</taxon>
        <taxon>Bacillati</taxon>
        <taxon>Actinomycetota</taxon>
        <taxon>Actinomycetes</taxon>
        <taxon>Kitasatosporales</taxon>
        <taxon>Streptomycetaceae</taxon>
        <taxon>Streptomyces</taxon>
    </lineage>
</organism>
<dbReference type="GO" id="GO:0019693">
    <property type="term" value="P:ribose phosphate metabolic process"/>
    <property type="evidence" value="ECO:0007669"/>
    <property type="project" value="TreeGrafter"/>
</dbReference>
<feature type="domain" description="Nudix hydrolase" evidence="3">
    <location>
        <begin position="29"/>
        <end position="175"/>
    </location>
</feature>
<proteinExistence type="predicted"/>
<evidence type="ECO:0000256" key="2">
    <source>
        <dbReference type="ARBA" id="ARBA00022801"/>
    </source>
</evidence>
<dbReference type="RefSeq" id="WP_071379339.1">
    <property type="nucleotide sequence ID" value="NZ_MLYO01000011.1"/>
</dbReference>
<evidence type="ECO:0000259" key="3">
    <source>
        <dbReference type="PROSITE" id="PS51462"/>
    </source>
</evidence>
<reference evidence="4 5" key="1">
    <citation type="submission" date="2016-10" db="EMBL/GenBank/DDBJ databases">
        <title>Genome sequence of Streptomyces sp. MUSC 1.</title>
        <authorList>
            <person name="Lee L.-H."/>
            <person name="Ser H.-L."/>
            <person name="Law J.W.-F."/>
        </authorList>
    </citation>
    <scope>NUCLEOTIDE SEQUENCE [LARGE SCALE GENOMIC DNA]</scope>
    <source>
        <strain evidence="4 5">MUSC 1</strain>
    </source>
</reference>
<dbReference type="Proteomes" id="UP000179642">
    <property type="component" value="Unassembled WGS sequence"/>
</dbReference>
<dbReference type="GO" id="GO:0006753">
    <property type="term" value="P:nucleoside phosphate metabolic process"/>
    <property type="evidence" value="ECO:0007669"/>
    <property type="project" value="TreeGrafter"/>
</dbReference>
<dbReference type="PROSITE" id="PS51462">
    <property type="entry name" value="NUDIX"/>
    <property type="match status" value="1"/>
</dbReference>
<dbReference type="SUPFAM" id="SSF55811">
    <property type="entry name" value="Nudix"/>
    <property type="match status" value="1"/>
</dbReference>
<evidence type="ECO:0000256" key="1">
    <source>
        <dbReference type="ARBA" id="ARBA00001946"/>
    </source>
</evidence>
<dbReference type="EMBL" id="MLYO01000011">
    <property type="protein sequence ID" value="OIK07266.1"/>
    <property type="molecule type" value="Genomic_DNA"/>
</dbReference>
<keyword evidence="2" id="KW-0378">Hydrolase</keyword>
<dbReference type="CDD" id="cd03424">
    <property type="entry name" value="NUDIX_ADPRase_Nudt5_UGPPase_Nudt14"/>
    <property type="match status" value="1"/>
</dbReference>
<evidence type="ECO:0000313" key="5">
    <source>
        <dbReference type="Proteomes" id="UP000179642"/>
    </source>
</evidence>